<comment type="caution">
    <text evidence="1">The sequence shown here is derived from an EMBL/GenBank/DDBJ whole genome shotgun (WGS) entry which is preliminary data.</text>
</comment>
<reference evidence="1 2" key="1">
    <citation type="journal article" date="2022" name="bioRxiv">
        <title>The genome of the oomycete Peronosclerospora sorghi, a cosmopolitan pathogen of maize and sorghum, is inflated with dispersed pseudogenes.</title>
        <authorList>
            <person name="Fletcher K."/>
            <person name="Martin F."/>
            <person name="Isakeit T."/>
            <person name="Cavanaugh K."/>
            <person name="Magill C."/>
            <person name="Michelmore R."/>
        </authorList>
    </citation>
    <scope>NUCLEOTIDE SEQUENCE [LARGE SCALE GENOMIC DNA]</scope>
    <source>
        <strain evidence="1">P6</strain>
    </source>
</reference>
<organism evidence="1 2">
    <name type="scientific">Peronosclerospora sorghi</name>
    <dbReference type="NCBI Taxonomy" id="230839"/>
    <lineage>
        <taxon>Eukaryota</taxon>
        <taxon>Sar</taxon>
        <taxon>Stramenopiles</taxon>
        <taxon>Oomycota</taxon>
        <taxon>Peronosporomycetes</taxon>
        <taxon>Peronosporales</taxon>
        <taxon>Peronosporaceae</taxon>
        <taxon>Peronosclerospora</taxon>
    </lineage>
</organism>
<dbReference type="EMBL" id="CM047591">
    <property type="protein sequence ID" value="KAI9918862.1"/>
    <property type="molecule type" value="Genomic_DNA"/>
</dbReference>
<accession>A0ACC0WJB7</accession>
<gene>
    <name evidence="1" type="ORF">PsorP6_011590</name>
</gene>
<keyword evidence="2" id="KW-1185">Reference proteome</keyword>
<evidence type="ECO:0000313" key="2">
    <source>
        <dbReference type="Proteomes" id="UP001163321"/>
    </source>
</evidence>
<dbReference type="Proteomes" id="UP001163321">
    <property type="component" value="Chromosome 12"/>
</dbReference>
<protein>
    <submittedName>
        <fullName evidence="1">Uncharacterized protein</fullName>
    </submittedName>
</protein>
<proteinExistence type="predicted"/>
<sequence length="85" mass="9729">MLTTLDEIVTIRCTQVAATAYTATKVRFIKYLDDGFQNETKTLFTLTVSDSQVTFNYKGSKEFRYEDEAVMKAIESKTPRLTSTR</sequence>
<name>A0ACC0WJB7_9STRA</name>
<evidence type="ECO:0000313" key="1">
    <source>
        <dbReference type="EMBL" id="KAI9918862.1"/>
    </source>
</evidence>